<evidence type="ECO:0000256" key="2">
    <source>
        <dbReference type="ARBA" id="ARBA00022670"/>
    </source>
</evidence>
<gene>
    <name evidence="7" type="primary">sppA_2</name>
    <name evidence="7" type="ORF">DSM101010T_13520</name>
</gene>
<dbReference type="NCBIfam" id="TIGR00706">
    <property type="entry name" value="SppA_dom"/>
    <property type="match status" value="1"/>
</dbReference>
<evidence type="ECO:0000313" key="8">
    <source>
        <dbReference type="Proteomes" id="UP000503840"/>
    </source>
</evidence>
<dbReference type="SUPFAM" id="SSF52096">
    <property type="entry name" value="ClpP/crotonase"/>
    <property type="match status" value="1"/>
</dbReference>
<evidence type="ECO:0000256" key="1">
    <source>
        <dbReference type="ARBA" id="ARBA00008683"/>
    </source>
</evidence>
<feature type="domain" description="Peptidase S49" evidence="6">
    <location>
        <begin position="117"/>
        <end position="267"/>
    </location>
</feature>
<dbReference type="InterPro" id="IPR004635">
    <property type="entry name" value="Pept_S49_SppA"/>
</dbReference>
<dbReference type="Gene3D" id="6.20.330.10">
    <property type="match status" value="1"/>
</dbReference>
<dbReference type="RefSeq" id="WP_174404639.1">
    <property type="nucleotide sequence ID" value="NZ_BLVO01000012.1"/>
</dbReference>
<dbReference type="CDD" id="cd07023">
    <property type="entry name" value="S49_Sppa_N_C"/>
    <property type="match status" value="1"/>
</dbReference>
<dbReference type="GO" id="GO:0008236">
    <property type="term" value="F:serine-type peptidase activity"/>
    <property type="evidence" value="ECO:0007669"/>
    <property type="project" value="UniProtKB-KW"/>
</dbReference>
<evidence type="ECO:0000259" key="6">
    <source>
        <dbReference type="Pfam" id="PF01343"/>
    </source>
</evidence>
<dbReference type="Proteomes" id="UP000503840">
    <property type="component" value="Unassembled WGS sequence"/>
</dbReference>
<dbReference type="InterPro" id="IPR029045">
    <property type="entry name" value="ClpP/crotonase-like_dom_sf"/>
</dbReference>
<reference evidence="7 8" key="1">
    <citation type="submission" date="2020-05" db="EMBL/GenBank/DDBJ databases">
        <title>Draft genome sequence of Desulfovibrio sp. strain HN2T.</title>
        <authorList>
            <person name="Ueno A."/>
            <person name="Tamazawa S."/>
            <person name="Tamamura S."/>
            <person name="Murakami T."/>
            <person name="Kiyama T."/>
            <person name="Inomata H."/>
            <person name="Amano Y."/>
            <person name="Miyakawa K."/>
            <person name="Tamaki H."/>
            <person name="Naganuma T."/>
            <person name="Kaneko K."/>
        </authorList>
    </citation>
    <scope>NUCLEOTIDE SEQUENCE [LARGE SCALE GENOMIC DNA]</scope>
    <source>
        <strain evidence="7 8">HN2</strain>
    </source>
</reference>
<protein>
    <submittedName>
        <fullName evidence="7">Signal peptide peptidase SppA</fullName>
    </submittedName>
</protein>
<keyword evidence="2" id="KW-0645">Protease</keyword>
<keyword evidence="4" id="KW-0720">Serine protease</keyword>
<evidence type="ECO:0000313" key="7">
    <source>
        <dbReference type="EMBL" id="GFM32987.1"/>
    </source>
</evidence>
<keyword evidence="8" id="KW-1185">Reference proteome</keyword>
<dbReference type="PANTHER" id="PTHR42987">
    <property type="entry name" value="PEPTIDASE S49"/>
    <property type="match status" value="1"/>
</dbReference>
<comment type="caution">
    <text evidence="7">The sequence shown here is derived from an EMBL/GenBank/DDBJ whole genome shotgun (WGS) entry which is preliminary data.</text>
</comment>
<evidence type="ECO:0000256" key="4">
    <source>
        <dbReference type="ARBA" id="ARBA00022825"/>
    </source>
</evidence>
<proteinExistence type="inferred from homology"/>
<feature type="chain" id="PRO_5029758132" evidence="5">
    <location>
        <begin position="18"/>
        <end position="325"/>
    </location>
</feature>
<dbReference type="Gene3D" id="3.90.226.10">
    <property type="entry name" value="2-enoyl-CoA Hydratase, Chain A, domain 1"/>
    <property type="match status" value="1"/>
</dbReference>
<dbReference type="InterPro" id="IPR047272">
    <property type="entry name" value="S49_SppA_C"/>
</dbReference>
<dbReference type="PROSITE" id="PS51257">
    <property type="entry name" value="PROKAR_LIPOPROTEIN"/>
    <property type="match status" value="1"/>
</dbReference>
<sequence length="325" mass="35416">MRTSLLCAFLLILTMLASTGCAPKMKLFGEPAPLQQYTLRGEGDEKVLLINIRGVIDNTPRQGWLSSRPGMVQQIVTRLEAARSDKDIRALLLVIDTPGGGVTSSDIIHHEILRYKQDTGNKVVALFMDVAASGGYYIATAADGIVAHPATVTGSIGTVFIRPQVSGLMDKIGVEAVVTKSGSLKDMGSPFRKGTDEEQALFQTMIDSMNMQFQTLVRQSRNLTPAQADLIADARILTARQAEEAGLVDRIGYMEDALRMVESKAGITSPRVIAYRETSYPNDSVYNNMEAKGGESAALINISLAEYLAVPRTGFYYLWAPEYAR</sequence>
<dbReference type="GO" id="GO:0006508">
    <property type="term" value="P:proteolysis"/>
    <property type="evidence" value="ECO:0007669"/>
    <property type="project" value="UniProtKB-KW"/>
</dbReference>
<evidence type="ECO:0000256" key="3">
    <source>
        <dbReference type="ARBA" id="ARBA00022801"/>
    </source>
</evidence>
<dbReference type="AlphaFoldDB" id="A0A7J0BGW3"/>
<organism evidence="7 8">
    <name type="scientific">Desulfovibrio subterraneus</name>
    <dbReference type="NCBI Taxonomy" id="2718620"/>
    <lineage>
        <taxon>Bacteria</taxon>
        <taxon>Pseudomonadati</taxon>
        <taxon>Thermodesulfobacteriota</taxon>
        <taxon>Desulfovibrionia</taxon>
        <taxon>Desulfovibrionales</taxon>
        <taxon>Desulfovibrionaceae</taxon>
        <taxon>Desulfovibrio</taxon>
    </lineage>
</organism>
<accession>A0A7J0BGW3</accession>
<dbReference type="Pfam" id="PF01343">
    <property type="entry name" value="Peptidase_S49"/>
    <property type="match status" value="1"/>
</dbReference>
<dbReference type="EMBL" id="BLVO01000012">
    <property type="protein sequence ID" value="GFM32987.1"/>
    <property type="molecule type" value="Genomic_DNA"/>
</dbReference>
<evidence type="ECO:0000256" key="5">
    <source>
        <dbReference type="SAM" id="SignalP"/>
    </source>
</evidence>
<comment type="similarity">
    <text evidence="1">Belongs to the peptidase S49 family.</text>
</comment>
<feature type="signal peptide" evidence="5">
    <location>
        <begin position="1"/>
        <end position="17"/>
    </location>
</feature>
<name>A0A7J0BGW3_9BACT</name>
<dbReference type="InterPro" id="IPR002142">
    <property type="entry name" value="Peptidase_S49"/>
</dbReference>
<keyword evidence="3" id="KW-0378">Hydrolase</keyword>
<keyword evidence="5" id="KW-0732">Signal</keyword>
<dbReference type="PANTHER" id="PTHR42987:SF4">
    <property type="entry name" value="PROTEASE SOHB-RELATED"/>
    <property type="match status" value="1"/>
</dbReference>